<dbReference type="InterPro" id="IPR021701">
    <property type="entry name" value="DUF3284"/>
</dbReference>
<comment type="caution">
    <text evidence="1">The sequence shown here is derived from an EMBL/GenBank/DDBJ whole genome shotgun (WGS) entry which is preliminary data.</text>
</comment>
<name>A0ABW1SLN5_9LACO</name>
<gene>
    <name evidence="1" type="ORF">ACFP1L_12255</name>
</gene>
<proteinExistence type="predicted"/>
<organism evidence="1 2">
    <name type="scientific">Lactiplantibacillus nangangensis</name>
    <dbReference type="NCBI Taxonomy" id="2559917"/>
    <lineage>
        <taxon>Bacteria</taxon>
        <taxon>Bacillati</taxon>
        <taxon>Bacillota</taxon>
        <taxon>Bacilli</taxon>
        <taxon>Lactobacillales</taxon>
        <taxon>Lactobacillaceae</taxon>
        <taxon>Lactiplantibacillus</taxon>
    </lineage>
</organism>
<accession>A0ABW1SLN5</accession>
<dbReference type="Proteomes" id="UP001596171">
    <property type="component" value="Unassembled WGS sequence"/>
</dbReference>
<keyword evidence="2" id="KW-1185">Reference proteome</keyword>
<dbReference type="Pfam" id="PF11687">
    <property type="entry name" value="DUF3284"/>
    <property type="match status" value="1"/>
</dbReference>
<evidence type="ECO:0000313" key="2">
    <source>
        <dbReference type="Proteomes" id="UP001596171"/>
    </source>
</evidence>
<reference evidence="2" key="1">
    <citation type="journal article" date="2019" name="Int. J. Syst. Evol. Microbiol.">
        <title>The Global Catalogue of Microorganisms (GCM) 10K type strain sequencing project: providing services to taxonomists for standard genome sequencing and annotation.</title>
        <authorList>
            <consortium name="The Broad Institute Genomics Platform"/>
            <consortium name="The Broad Institute Genome Sequencing Center for Infectious Disease"/>
            <person name="Wu L."/>
            <person name="Ma J."/>
        </authorList>
    </citation>
    <scope>NUCLEOTIDE SEQUENCE [LARGE SCALE GENOMIC DNA]</scope>
    <source>
        <strain evidence="2">CCM 8930</strain>
    </source>
</reference>
<dbReference type="RefSeq" id="WP_137616509.1">
    <property type="nucleotide sequence ID" value="NZ_BJDI01000009.1"/>
</dbReference>
<sequence>MRTDTLRYNYPYQANRAAIYRVLVQEQLAYFQRTDPAIKALSPGTTIKAHLATKMSKKPTRDYMMVKEMIPNERFQLETQQPAGSIIQTFEFTKNRRDKDVLAYSERNVFDNNRSQANFMLFGLLYKFFYNRGVRKRMTYLDHLAQTATN</sequence>
<protein>
    <submittedName>
        <fullName evidence="1">DUF3284 domain-containing protein</fullName>
    </submittedName>
</protein>
<evidence type="ECO:0000313" key="1">
    <source>
        <dbReference type="EMBL" id="MFC6202636.1"/>
    </source>
</evidence>
<dbReference type="EMBL" id="JBHSSE010000025">
    <property type="protein sequence ID" value="MFC6202636.1"/>
    <property type="molecule type" value="Genomic_DNA"/>
</dbReference>